<dbReference type="SMART" id="SM00320">
    <property type="entry name" value="WD40"/>
    <property type="match status" value="2"/>
</dbReference>
<evidence type="ECO:0000313" key="5">
    <source>
        <dbReference type="Proteomes" id="UP000054538"/>
    </source>
</evidence>
<keyword evidence="1 3" id="KW-0853">WD repeat</keyword>
<dbReference type="InterPro" id="IPR001680">
    <property type="entry name" value="WD40_rpt"/>
</dbReference>
<dbReference type="Proteomes" id="UP000054538">
    <property type="component" value="Unassembled WGS sequence"/>
</dbReference>
<dbReference type="PROSITE" id="PS50082">
    <property type="entry name" value="WD_REPEATS_2"/>
    <property type="match status" value="2"/>
</dbReference>
<dbReference type="HOGENOM" id="CLU_1982295_0_0_1"/>
<dbReference type="AlphaFoldDB" id="A0A0D0EC98"/>
<reference evidence="4 5" key="1">
    <citation type="submission" date="2014-04" db="EMBL/GenBank/DDBJ databases">
        <authorList>
            <consortium name="DOE Joint Genome Institute"/>
            <person name="Kuo A."/>
            <person name="Kohler A."/>
            <person name="Jargeat P."/>
            <person name="Nagy L.G."/>
            <person name="Floudas D."/>
            <person name="Copeland A."/>
            <person name="Barry K.W."/>
            <person name="Cichocki N."/>
            <person name="Veneault-Fourrey C."/>
            <person name="LaButti K."/>
            <person name="Lindquist E.A."/>
            <person name="Lipzen A."/>
            <person name="Lundell T."/>
            <person name="Morin E."/>
            <person name="Murat C."/>
            <person name="Sun H."/>
            <person name="Tunlid A."/>
            <person name="Henrissat B."/>
            <person name="Grigoriev I.V."/>
            <person name="Hibbett D.S."/>
            <person name="Martin F."/>
            <person name="Nordberg H.P."/>
            <person name="Cantor M.N."/>
            <person name="Hua S.X."/>
        </authorList>
    </citation>
    <scope>NUCLEOTIDE SEQUENCE [LARGE SCALE GENOMIC DNA]</scope>
    <source>
        <strain evidence="4 5">Ve08.2h10</strain>
    </source>
</reference>
<dbReference type="PANTHER" id="PTHR19848">
    <property type="entry name" value="WD40 REPEAT PROTEIN"/>
    <property type="match status" value="1"/>
</dbReference>
<evidence type="ECO:0000313" key="4">
    <source>
        <dbReference type="EMBL" id="KIK98995.1"/>
    </source>
</evidence>
<feature type="repeat" description="WD" evidence="3">
    <location>
        <begin position="13"/>
        <end position="53"/>
    </location>
</feature>
<reference evidence="5" key="2">
    <citation type="submission" date="2015-01" db="EMBL/GenBank/DDBJ databases">
        <title>Evolutionary Origins and Diversification of the Mycorrhizal Mutualists.</title>
        <authorList>
            <consortium name="DOE Joint Genome Institute"/>
            <consortium name="Mycorrhizal Genomics Consortium"/>
            <person name="Kohler A."/>
            <person name="Kuo A."/>
            <person name="Nagy L.G."/>
            <person name="Floudas D."/>
            <person name="Copeland A."/>
            <person name="Barry K.W."/>
            <person name="Cichocki N."/>
            <person name="Veneault-Fourrey C."/>
            <person name="LaButti K."/>
            <person name="Lindquist E.A."/>
            <person name="Lipzen A."/>
            <person name="Lundell T."/>
            <person name="Morin E."/>
            <person name="Murat C."/>
            <person name="Riley R."/>
            <person name="Ohm R."/>
            <person name="Sun H."/>
            <person name="Tunlid A."/>
            <person name="Henrissat B."/>
            <person name="Grigoriev I.V."/>
            <person name="Hibbett D.S."/>
            <person name="Martin F."/>
        </authorList>
    </citation>
    <scope>NUCLEOTIDE SEQUENCE [LARGE SCALE GENOMIC DNA]</scope>
    <source>
        <strain evidence="5">Ve08.2h10</strain>
    </source>
</reference>
<evidence type="ECO:0000256" key="3">
    <source>
        <dbReference type="PROSITE-ProRule" id="PRU00221"/>
    </source>
</evidence>
<dbReference type="InterPro" id="IPR015943">
    <property type="entry name" value="WD40/YVTN_repeat-like_dom_sf"/>
</dbReference>
<dbReference type="PROSITE" id="PS50294">
    <property type="entry name" value="WD_REPEATS_REGION"/>
    <property type="match status" value="2"/>
</dbReference>
<keyword evidence="5" id="KW-1185">Reference proteome</keyword>
<feature type="repeat" description="WD" evidence="3">
    <location>
        <begin position="54"/>
        <end position="95"/>
    </location>
</feature>
<dbReference type="STRING" id="930991.A0A0D0EC98"/>
<sequence>MSLAFVNALECKEPAHSDEIWDISWTANDTVISASADGTVKQWDSTSGQVSMARAPHNLAIVSLSASPDGRFVLYNGLDGTTCLWDLQTDALVGRHKSYDRSAVEGAEPCKCSLTKRLLTLYSPPA</sequence>
<gene>
    <name evidence="4" type="ORF">PAXRUDRAFT_823219</name>
</gene>
<dbReference type="InParanoid" id="A0A0D0EC98"/>
<dbReference type="EMBL" id="KN824873">
    <property type="protein sequence ID" value="KIK98995.1"/>
    <property type="molecule type" value="Genomic_DNA"/>
</dbReference>
<evidence type="ECO:0000256" key="2">
    <source>
        <dbReference type="ARBA" id="ARBA00022737"/>
    </source>
</evidence>
<organism evidence="4 5">
    <name type="scientific">Paxillus rubicundulus Ve08.2h10</name>
    <dbReference type="NCBI Taxonomy" id="930991"/>
    <lineage>
        <taxon>Eukaryota</taxon>
        <taxon>Fungi</taxon>
        <taxon>Dikarya</taxon>
        <taxon>Basidiomycota</taxon>
        <taxon>Agaricomycotina</taxon>
        <taxon>Agaricomycetes</taxon>
        <taxon>Agaricomycetidae</taxon>
        <taxon>Boletales</taxon>
        <taxon>Paxilineae</taxon>
        <taxon>Paxillaceae</taxon>
        <taxon>Paxillus</taxon>
    </lineage>
</organism>
<dbReference type="Gene3D" id="2.130.10.10">
    <property type="entry name" value="YVTN repeat-like/Quinoprotein amine dehydrogenase"/>
    <property type="match status" value="1"/>
</dbReference>
<dbReference type="SUPFAM" id="SSF50978">
    <property type="entry name" value="WD40 repeat-like"/>
    <property type="match status" value="1"/>
</dbReference>
<proteinExistence type="predicted"/>
<dbReference type="InterPro" id="IPR036322">
    <property type="entry name" value="WD40_repeat_dom_sf"/>
</dbReference>
<dbReference type="OrthoDB" id="538223at2759"/>
<protein>
    <submittedName>
        <fullName evidence="4">Unplaced genomic scaffold scaffold_51, whole genome shotgun sequence</fullName>
    </submittedName>
</protein>
<accession>A0A0D0EC98</accession>
<evidence type="ECO:0000256" key="1">
    <source>
        <dbReference type="ARBA" id="ARBA00022574"/>
    </source>
</evidence>
<keyword evidence="2" id="KW-0677">Repeat</keyword>
<dbReference type="Pfam" id="PF00400">
    <property type="entry name" value="WD40"/>
    <property type="match status" value="2"/>
</dbReference>
<name>A0A0D0EC98_9AGAM</name>
<dbReference type="PANTHER" id="PTHR19848:SF8">
    <property type="entry name" value="F-BOX AND WD REPEAT DOMAIN CONTAINING 7"/>
    <property type="match status" value="1"/>
</dbReference>